<evidence type="ECO:0000256" key="12">
    <source>
        <dbReference type="ARBA" id="ARBA00043691"/>
    </source>
</evidence>
<keyword evidence="8" id="KW-0472">Membrane</keyword>
<accession>A0A8S4S7U1</accession>
<protein>
    <recommendedName>
        <fullName evidence="5">Multiple inositol polyphosphate phosphatase 1</fullName>
        <ecNumber evidence="4">3.1.3.62</ecNumber>
        <ecNumber evidence="3">3.1.3.80</ecNumber>
    </recommendedName>
    <alternativeName>
        <fullName evidence="9">2,3-bisphosphoglycerate 3-phosphatase</fullName>
    </alternativeName>
</protein>
<evidence type="ECO:0000256" key="5">
    <source>
        <dbReference type="ARBA" id="ARBA00018097"/>
    </source>
</evidence>
<evidence type="ECO:0000256" key="10">
    <source>
        <dbReference type="ARBA" id="ARBA00043668"/>
    </source>
</evidence>
<comment type="catalytic activity">
    <reaction evidence="10">
        <text>1D-myo-inositol 1,2,5,6-tetrakisphosphate + H2O = 1D-myo-inositol 1,2,6-trisphosphate + phosphate</text>
        <dbReference type="Rhea" id="RHEA:77119"/>
        <dbReference type="ChEBI" id="CHEBI:15377"/>
        <dbReference type="ChEBI" id="CHEBI:43474"/>
        <dbReference type="ChEBI" id="CHEBI:195535"/>
        <dbReference type="ChEBI" id="CHEBI:195537"/>
        <dbReference type="EC" id="3.1.3.62"/>
    </reaction>
    <physiologicalReaction direction="left-to-right" evidence="10">
        <dbReference type="Rhea" id="RHEA:77120"/>
    </physiologicalReaction>
</comment>
<organism evidence="15 16">
    <name type="scientific">Pararge aegeria aegeria</name>
    <dbReference type="NCBI Taxonomy" id="348720"/>
    <lineage>
        <taxon>Eukaryota</taxon>
        <taxon>Metazoa</taxon>
        <taxon>Ecdysozoa</taxon>
        <taxon>Arthropoda</taxon>
        <taxon>Hexapoda</taxon>
        <taxon>Insecta</taxon>
        <taxon>Pterygota</taxon>
        <taxon>Neoptera</taxon>
        <taxon>Endopterygota</taxon>
        <taxon>Lepidoptera</taxon>
        <taxon>Glossata</taxon>
        <taxon>Ditrysia</taxon>
        <taxon>Papilionoidea</taxon>
        <taxon>Nymphalidae</taxon>
        <taxon>Satyrinae</taxon>
        <taxon>Satyrini</taxon>
        <taxon>Parargina</taxon>
        <taxon>Pararge</taxon>
    </lineage>
</organism>
<evidence type="ECO:0000256" key="6">
    <source>
        <dbReference type="ARBA" id="ARBA00022729"/>
    </source>
</evidence>
<dbReference type="InterPro" id="IPR000560">
    <property type="entry name" value="His_Pase_clade-2"/>
</dbReference>
<evidence type="ECO:0000256" key="4">
    <source>
        <dbReference type="ARBA" id="ARBA00013040"/>
    </source>
</evidence>
<evidence type="ECO:0000256" key="1">
    <source>
        <dbReference type="ARBA" id="ARBA00004370"/>
    </source>
</evidence>
<reference evidence="15" key="1">
    <citation type="submission" date="2022-03" db="EMBL/GenBank/DDBJ databases">
        <authorList>
            <person name="Lindestad O."/>
        </authorList>
    </citation>
    <scope>NUCLEOTIDE SEQUENCE</scope>
</reference>
<comment type="catalytic activity">
    <reaction evidence="11">
        <text>1D-myo-inositol 1,2,4,5,6-pentakisphosphate + H2O = 1D-myo-inositol 1,2,5,6-tetrakisphosphate + phosphate</text>
        <dbReference type="Rhea" id="RHEA:77115"/>
        <dbReference type="ChEBI" id="CHEBI:15377"/>
        <dbReference type="ChEBI" id="CHEBI:43474"/>
        <dbReference type="ChEBI" id="CHEBI:57798"/>
        <dbReference type="ChEBI" id="CHEBI:195535"/>
        <dbReference type="EC" id="3.1.3.62"/>
    </reaction>
    <physiologicalReaction direction="left-to-right" evidence="11">
        <dbReference type="Rhea" id="RHEA:77116"/>
    </physiologicalReaction>
</comment>
<feature type="signal peptide" evidence="14">
    <location>
        <begin position="1"/>
        <end position="21"/>
    </location>
</feature>
<feature type="chain" id="PRO_5035889781" description="Multiple inositol polyphosphate phosphatase 1" evidence="14">
    <location>
        <begin position="22"/>
        <end position="401"/>
    </location>
</feature>
<dbReference type="AlphaFoldDB" id="A0A8S4S7U1"/>
<dbReference type="Proteomes" id="UP000838756">
    <property type="component" value="Unassembled WGS sequence"/>
</dbReference>
<dbReference type="PANTHER" id="PTHR20963">
    <property type="entry name" value="MULTIPLE INOSITOL POLYPHOSPHATE PHOSPHATASE-RELATED"/>
    <property type="match status" value="1"/>
</dbReference>
<dbReference type="InterPro" id="IPR029033">
    <property type="entry name" value="His_PPase_superfam"/>
</dbReference>
<evidence type="ECO:0000256" key="14">
    <source>
        <dbReference type="SAM" id="SignalP"/>
    </source>
</evidence>
<evidence type="ECO:0000256" key="13">
    <source>
        <dbReference type="ARBA" id="ARBA00043832"/>
    </source>
</evidence>
<comment type="similarity">
    <text evidence="2">Belongs to the histidine acid phosphatase family. MINPP1 subfamily.</text>
</comment>
<evidence type="ECO:0000256" key="9">
    <source>
        <dbReference type="ARBA" id="ARBA00031642"/>
    </source>
</evidence>
<dbReference type="InterPro" id="IPR033379">
    <property type="entry name" value="Acid_Pase_AS"/>
</dbReference>
<evidence type="ECO:0000256" key="11">
    <source>
        <dbReference type="ARBA" id="ARBA00043671"/>
    </source>
</evidence>
<evidence type="ECO:0000256" key="2">
    <source>
        <dbReference type="ARBA" id="ARBA00008422"/>
    </source>
</evidence>
<dbReference type="EMBL" id="CAKXAJ010026089">
    <property type="protein sequence ID" value="CAH2255052.1"/>
    <property type="molecule type" value="Genomic_DNA"/>
</dbReference>
<proteinExistence type="inferred from homology"/>
<dbReference type="EC" id="3.1.3.62" evidence="4"/>
<dbReference type="CDD" id="cd07061">
    <property type="entry name" value="HP_HAP_like"/>
    <property type="match status" value="1"/>
</dbReference>
<sequence>MSVTPALCMLLSLVSIGSTFCKECYWNRKCQYDYFSTVTPYDSVRGDLRDQPKDDGCEVISVWSIHRHGNRNPGPDVTRNIRELQYKIKQLLDSEHSPASRRSNNCSQDMYDLMNWSWNSTMDNSAEYLTGIGYEELFDLGRRLYYGHDEFLKSVDKVYFKATNEQRTITSLAAFVRGMSVAQGNFSSGIDPPSEIDYLLRPYKNCERYTEEVKNGPKLADELAAYDSSAEFLAINVKLGALPLKDLYENFVNATEGDKKTLVSYFTHDTMMEMVYCALGLYKDPEPPRGFTRDANRLWRTTQFSAFASNLMAILTRCVESGEQTHRVQVLINEKPTPLCPEEGCTWQEFVDKFDSYNEANLDVCQKSESGSSSNLSGRSDTKMNMAKGLVILIIVLNMFL</sequence>
<comment type="catalytic activity">
    <reaction evidence="12">
        <text>1D-myo-inositol hexakisphosphate + H2O = 1D-myo-inositol 1,2,4,5,6-pentakisphosphate + phosphate</text>
        <dbReference type="Rhea" id="RHEA:16989"/>
        <dbReference type="ChEBI" id="CHEBI:15377"/>
        <dbReference type="ChEBI" id="CHEBI:43474"/>
        <dbReference type="ChEBI" id="CHEBI:57798"/>
        <dbReference type="ChEBI" id="CHEBI:58130"/>
        <dbReference type="EC" id="3.1.3.62"/>
    </reaction>
    <physiologicalReaction direction="left-to-right" evidence="12">
        <dbReference type="Rhea" id="RHEA:16990"/>
    </physiologicalReaction>
</comment>
<keyword evidence="16" id="KW-1185">Reference proteome</keyword>
<dbReference type="Gene3D" id="3.40.50.1240">
    <property type="entry name" value="Phosphoglycerate mutase-like"/>
    <property type="match status" value="2"/>
</dbReference>
<evidence type="ECO:0000313" key="15">
    <source>
        <dbReference type="EMBL" id="CAH2255052.1"/>
    </source>
</evidence>
<dbReference type="Pfam" id="PF00328">
    <property type="entry name" value="His_Phos_2"/>
    <property type="match status" value="2"/>
</dbReference>
<keyword evidence="7" id="KW-0378">Hydrolase</keyword>
<dbReference type="GO" id="GO:0003993">
    <property type="term" value="F:acid phosphatase activity"/>
    <property type="evidence" value="ECO:0007669"/>
    <property type="project" value="TreeGrafter"/>
</dbReference>
<dbReference type="GO" id="GO:0016020">
    <property type="term" value="C:membrane"/>
    <property type="evidence" value="ECO:0007669"/>
    <property type="project" value="UniProtKB-SubCell"/>
</dbReference>
<dbReference type="PANTHER" id="PTHR20963:SF8">
    <property type="entry name" value="MULTIPLE INOSITOL POLYPHOSPHATE PHOSPHATASE 1"/>
    <property type="match status" value="1"/>
</dbReference>
<comment type="catalytic activity">
    <reaction evidence="13">
        <text>(2R)-2,3-bisphosphoglycerate + H2O = (2R)-2-phosphoglycerate + phosphate</text>
        <dbReference type="Rhea" id="RHEA:27381"/>
        <dbReference type="ChEBI" id="CHEBI:15377"/>
        <dbReference type="ChEBI" id="CHEBI:43474"/>
        <dbReference type="ChEBI" id="CHEBI:58248"/>
        <dbReference type="ChEBI" id="CHEBI:58289"/>
        <dbReference type="EC" id="3.1.3.80"/>
    </reaction>
    <physiologicalReaction direction="left-to-right" evidence="13">
        <dbReference type="Rhea" id="RHEA:27382"/>
    </physiologicalReaction>
</comment>
<dbReference type="SUPFAM" id="SSF53254">
    <property type="entry name" value="Phosphoglycerate mutase-like"/>
    <property type="match status" value="1"/>
</dbReference>
<keyword evidence="6 14" id="KW-0732">Signal</keyword>
<name>A0A8S4S7U1_9NEOP</name>
<evidence type="ECO:0000256" key="8">
    <source>
        <dbReference type="ARBA" id="ARBA00023136"/>
    </source>
</evidence>
<evidence type="ECO:0000256" key="7">
    <source>
        <dbReference type="ARBA" id="ARBA00022801"/>
    </source>
</evidence>
<dbReference type="EC" id="3.1.3.80" evidence="3"/>
<comment type="subcellular location">
    <subcellularLocation>
        <location evidence="1">Membrane</location>
    </subcellularLocation>
</comment>
<evidence type="ECO:0000313" key="16">
    <source>
        <dbReference type="Proteomes" id="UP000838756"/>
    </source>
</evidence>
<dbReference type="PROSITE" id="PS00616">
    <property type="entry name" value="HIS_ACID_PHOSPHAT_1"/>
    <property type="match status" value="1"/>
</dbReference>
<dbReference type="OrthoDB" id="6509975at2759"/>
<comment type="caution">
    <text evidence="15">The sequence shown here is derived from an EMBL/GenBank/DDBJ whole genome shotgun (WGS) entry which is preliminary data.</text>
</comment>
<dbReference type="GO" id="GO:0034417">
    <property type="term" value="F:bisphosphoglycerate 3-phosphatase activity"/>
    <property type="evidence" value="ECO:0007669"/>
    <property type="project" value="UniProtKB-EC"/>
</dbReference>
<dbReference type="GO" id="GO:0052745">
    <property type="term" value="F:inositol phosphate phosphatase activity"/>
    <property type="evidence" value="ECO:0007669"/>
    <property type="project" value="TreeGrafter"/>
</dbReference>
<gene>
    <name evidence="15" type="primary">jg7222</name>
    <name evidence="15" type="ORF">PAEG_LOCUS22743</name>
</gene>
<evidence type="ECO:0000256" key="3">
    <source>
        <dbReference type="ARBA" id="ARBA00012976"/>
    </source>
</evidence>